<dbReference type="PANTHER" id="PTHR43479:SF11">
    <property type="entry name" value="ACREF_ENVCD OPERON REPRESSOR-RELATED"/>
    <property type="match status" value="1"/>
</dbReference>
<dbReference type="Proteomes" id="UP000471052">
    <property type="component" value="Unassembled WGS sequence"/>
</dbReference>
<dbReference type="InterPro" id="IPR009057">
    <property type="entry name" value="Homeodomain-like_sf"/>
</dbReference>
<proteinExistence type="predicted"/>
<accession>A0A6N7X086</accession>
<dbReference type="InterPro" id="IPR001647">
    <property type="entry name" value="HTH_TetR"/>
</dbReference>
<evidence type="ECO:0000259" key="4">
    <source>
        <dbReference type="PROSITE" id="PS50977"/>
    </source>
</evidence>
<organism evidence="5 6">
    <name type="scientific">Streptococcus alactolyticus</name>
    <dbReference type="NCBI Taxonomy" id="29389"/>
    <lineage>
        <taxon>Bacteria</taxon>
        <taxon>Bacillati</taxon>
        <taxon>Bacillota</taxon>
        <taxon>Bacilli</taxon>
        <taxon>Lactobacillales</taxon>
        <taxon>Streptococcaceae</taxon>
        <taxon>Streptococcus</taxon>
    </lineage>
</organism>
<gene>
    <name evidence="5" type="ORF">FYJ82_00025</name>
</gene>
<dbReference type="PROSITE" id="PS50977">
    <property type="entry name" value="HTH_TETR_2"/>
    <property type="match status" value="1"/>
</dbReference>
<keyword evidence="3" id="KW-1133">Transmembrane helix</keyword>
<dbReference type="PANTHER" id="PTHR43479">
    <property type="entry name" value="ACREF/ENVCD OPERON REPRESSOR-RELATED"/>
    <property type="match status" value="1"/>
</dbReference>
<dbReference type="GO" id="GO:0003677">
    <property type="term" value="F:DNA binding"/>
    <property type="evidence" value="ECO:0007669"/>
    <property type="project" value="UniProtKB-UniRule"/>
</dbReference>
<feature type="domain" description="HTH tetR-type" evidence="4">
    <location>
        <begin position="8"/>
        <end position="68"/>
    </location>
</feature>
<evidence type="ECO:0000256" key="2">
    <source>
        <dbReference type="PROSITE-ProRule" id="PRU00335"/>
    </source>
</evidence>
<keyword evidence="3" id="KW-0812">Transmembrane</keyword>
<feature type="DNA-binding region" description="H-T-H motif" evidence="2">
    <location>
        <begin position="31"/>
        <end position="50"/>
    </location>
</feature>
<dbReference type="EMBL" id="VUNP01000001">
    <property type="protein sequence ID" value="MST52857.1"/>
    <property type="molecule type" value="Genomic_DNA"/>
</dbReference>
<name>A0A6N7X086_STRAY</name>
<evidence type="ECO:0000256" key="3">
    <source>
        <dbReference type="SAM" id="Phobius"/>
    </source>
</evidence>
<protein>
    <submittedName>
        <fullName evidence="5">TetR/AcrR family transcriptional regulator</fullName>
    </submittedName>
</protein>
<evidence type="ECO:0000313" key="5">
    <source>
        <dbReference type="EMBL" id="MST52857.1"/>
    </source>
</evidence>
<dbReference type="AlphaFoldDB" id="A0A6N7X086"/>
<sequence>MKNRVLSEFTDQKIKTVMLDLLLEKPYSKIRITDITTLANINRTTFCLFYQSKEELVQCICEDYLTQYGQELKESLETGNLDLTLVVRYFDNLPKQKDLLKVIFRWICPNTILTGKCKPRLKRLFWIFFRTSTLMCHSIGFITLRPYLRQTP</sequence>
<feature type="transmembrane region" description="Helical" evidence="3">
    <location>
        <begin position="124"/>
        <end position="144"/>
    </location>
</feature>
<comment type="caution">
    <text evidence="5">The sequence shown here is derived from an EMBL/GenBank/DDBJ whole genome shotgun (WGS) entry which is preliminary data.</text>
</comment>
<reference evidence="5 6" key="1">
    <citation type="submission" date="2019-08" db="EMBL/GenBank/DDBJ databases">
        <title>In-depth cultivation of the pig gut microbiome towards novel bacterial diversity and tailored functional studies.</title>
        <authorList>
            <person name="Wylensek D."/>
            <person name="Hitch T.C.A."/>
            <person name="Clavel T."/>
        </authorList>
    </citation>
    <scope>NUCLEOTIDE SEQUENCE [LARGE SCALE GENOMIC DNA]</scope>
    <source>
        <strain evidence="5 6">BL-178-WT-3A</strain>
    </source>
</reference>
<evidence type="ECO:0000256" key="1">
    <source>
        <dbReference type="ARBA" id="ARBA00023125"/>
    </source>
</evidence>
<dbReference type="SUPFAM" id="SSF46689">
    <property type="entry name" value="Homeodomain-like"/>
    <property type="match status" value="1"/>
</dbReference>
<evidence type="ECO:0000313" key="6">
    <source>
        <dbReference type="Proteomes" id="UP000471052"/>
    </source>
</evidence>
<keyword evidence="3" id="KW-0472">Membrane</keyword>
<keyword evidence="1 2" id="KW-0238">DNA-binding</keyword>
<dbReference type="InterPro" id="IPR050624">
    <property type="entry name" value="HTH-type_Tx_Regulator"/>
</dbReference>
<dbReference type="Gene3D" id="1.10.357.10">
    <property type="entry name" value="Tetracycline Repressor, domain 2"/>
    <property type="match status" value="1"/>
</dbReference>